<evidence type="ECO:0000313" key="3">
    <source>
        <dbReference type="Proteomes" id="UP000189580"/>
    </source>
</evidence>
<dbReference type="OrthoDB" id="10596935at2759"/>
<feature type="region of interest" description="Disordered" evidence="1">
    <location>
        <begin position="23"/>
        <end position="48"/>
    </location>
</feature>
<keyword evidence="3" id="KW-1185">Reference proteome</keyword>
<protein>
    <submittedName>
        <fullName evidence="2">Uncharacterized protein</fullName>
    </submittedName>
</protein>
<name>A0A167C043_9ASCO</name>
<organism evidence="2 3">
    <name type="scientific">Sugiyamaella lignohabitans</name>
    <dbReference type="NCBI Taxonomy" id="796027"/>
    <lineage>
        <taxon>Eukaryota</taxon>
        <taxon>Fungi</taxon>
        <taxon>Dikarya</taxon>
        <taxon>Ascomycota</taxon>
        <taxon>Saccharomycotina</taxon>
        <taxon>Dipodascomycetes</taxon>
        <taxon>Dipodascales</taxon>
        <taxon>Trichomonascaceae</taxon>
        <taxon>Sugiyamaella</taxon>
    </lineage>
</organism>
<dbReference type="GeneID" id="30035907"/>
<proteinExistence type="predicted"/>
<accession>A0A167C043</accession>
<dbReference type="AntiFam" id="ANF00280">
    <property type="entry name" value="Spurious ORF (shadow ORF of PyrG)"/>
</dbReference>
<dbReference type="EMBL" id="CP014500">
    <property type="protein sequence ID" value="ANB11045.1"/>
    <property type="molecule type" value="Genomic_DNA"/>
</dbReference>
<dbReference type="AlphaFoldDB" id="A0A167C043"/>
<reference evidence="2 3" key="1">
    <citation type="submission" date="2016-02" db="EMBL/GenBank/DDBJ databases">
        <title>Complete genome sequence and transcriptome regulation of the pentose utilising yeast Sugiyamaella lignohabitans.</title>
        <authorList>
            <person name="Bellasio M."/>
            <person name="Peymann A."/>
            <person name="Valli M."/>
            <person name="Sipitzky M."/>
            <person name="Graf A."/>
            <person name="Sauer M."/>
            <person name="Marx H."/>
            <person name="Mattanovich D."/>
        </authorList>
    </citation>
    <scope>NUCLEOTIDE SEQUENCE [LARGE SCALE GENOMIC DNA]</scope>
    <source>
        <strain evidence="2 3">CBS 10342</strain>
    </source>
</reference>
<evidence type="ECO:0000313" key="2">
    <source>
        <dbReference type="EMBL" id="ANB11045.1"/>
    </source>
</evidence>
<dbReference type="KEGG" id="slb:AWJ20_3841"/>
<dbReference type="Proteomes" id="UP000189580">
    <property type="component" value="Chromosome c"/>
</dbReference>
<sequence>MTSIINDTNLETKTNTEVRNQIFTGPASSSNHTLSTSGTKSTRNKNTISRAETAPGLVVVDLVSNGAFDLKIGSFDPNNLELKLASQSRVLKSLDNRNITVLKIGIFTDQGNSDLLETTVMGLGNTIPTSPQILTLSNTLRRQFKFIELKTLGKEFHQLLVVQKKRNMVSRIDIMDTQNLVRTDVTEHRDLVNSSLVKLFRTSTGNNIGCQTKGSQILDSSLSRFGLLLTMYNRNKRNVNQSKVLRTDSELKLT</sequence>
<gene>
    <name evidence="2" type="ORF">AWJ20_3841</name>
</gene>
<dbReference type="RefSeq" id="XP_018733522.1">
    <property type="nucleotide sequence ID" value="XM_018880875.1"/>
</dbReference>
<evidence type="ECO:0000256" key="1">
    <source>
        <dbReference type="SAM" id="MobiDB-lite"/>
    </source>
</evidence>